<dbReference type="Gene3D" id="3.40.50.410">
    <property type="entry name" value="von Willebrand factor, type A domain"/>
    <property type="match status" value="3"/>
</dbReference>
<keyword evidence="6" id="KW-0130">Cell adhesion</keyword>
<comment type="subcellular location">
    <subcellularLocation>
        <location evidence="1">Secreted</location>
        <location evidence="1">Extracellular space</location>
        <location evidence="1">Extracellular matrix</location>
    </subcellularLocation>
</comment>
<dbReference type="SMART" id="SM00327">
    <property type="entry name" value="VWA"/>
    <property type="match status" value="3"/>
</dbReference>
<dbReference type="PANTHER" id="PTHR24020">
    <property type="entry name" value="COLLAGEN ALPHA"/>
    <property type="match status" value="1"/>
</dbReference>
<dbReference type="PRINTS" id="PR00453">
    <property type="entry name" value="VWFADOMAIN"/>
</dbReference>
<dbReference type="PROSITE" id="PS50234">
    <property type="entry name" value="VWFA"/>
    <property type="match status" value="3"/>
</dbReference>
<dbReference type="CDD" id="cd01472">
    <property type="entry name" value="vWA_collagen"/>
    <property type="match status" value="3"/>
</dbReference>
<evidence type="ECO:0000259" key="9">
    <source>
        <dbReference type="PROSITE" id="PS50234"/>
    </source>
</evidence>
<evidence type="ECO:0000256" key="3">
    <source>
        <dbReference type="ARBA" id="ARBA00022530"/>
    </source>
</evidence>
<evidence type="ECO:0000256" key="1">
    <source>
        <dbReference type="ARBA" id="ARBA00004498"/>
    </source>
</evidence>
<dbReference type="PANTHER" id="PTHR24020:SF86">
    <property type="entry name" value="COLLAGEN, TYPE VI, ALPHA 4"/>
    <property type="match status" value="1"/>
</dbReference>
<keyword evidence="8" id="KW-0325">Glycoprotein</keyword>
<feature type="domain" description="VWFA" evidence="9">
    <location>
        <begin position="413"/>
        <end position="582"/>
    </location>
</feature>
<evidence type="ECO:0000256" key="8">
    <source>
        <dbReference type="ARBA" id="ARBA00023180"/>
    </source>
</evidence>
<evidence type="ECO:0000313" key="11">
    <source>
        <dbReference type="Proteomes" id="UP000314986"/>
    </source>
</evidence>
<evidence type="ECO:0000256" key="7">
    <source>
        <dbReference type="ARBA" id="ARBA00023119"/>
    </source>
</evidence>
<dbReference type="GO" id="GO:0005581">
    <property type="term" value="C:collagen trimer"/>
    <property type="evidence" value="ECO:0007669"/>
    <property type="project" value="UniProtKB-KW"/>
</dbReference>
<dbReference type="InterPro" id="IPR050525">
    <property type="entry name" value="ECM_Assembly_Org"/>
</dbReference>
<reference evidence="11" key="3">
    <citation type="journal article" date="2014" name="Nature">
        <title>Elephant shark genome provides unique insights into gnathostome evolution.</title>
        <authorList>
            <consortium name="International Elephant Shark Genome Sequencing Consortium"/>
            <person name="Venkatesh B."/>
            <person name="Lee A.P."/>
            <person name="Ravi V."/>
            <person name="Maurya A.K."/>
            <person name="Lian M.M."/>
            <person name="Swann J.B."/>
            <person name="Ohta Y."/>
            <person name="Flajnik M.F."/>
            <person name="Sutoh Y."/>
            <person name="Kasahara M."/>
            <person name="Hoon S."/>
            <person name="Gangu V."/>
            <person name="Roy S.W."/>
            <person name="Irimia M."/>
            <person name="Korzh V."/>
            <person name="Kondrychyn I."/>
            <person name="Lim Z.W."/>
            <person name="Tay B.H."/>
            <person name="Tohari S."/>
            <person name="Kong K.W."/>
            <person name="Ho S."/>
            <person name="Lorente-Galdos B."/>
            <person name="Quilez J."/>
            <person name="Marques-Bonet T."/>
            <person name="Raney B.J."/>
            <person name="Ingham P.W."/>
            <person name="Tay A."/>
            <person name="Hillier L.W."/>
            <person name="Minx P."/>
            <person name="Boehm T."/>
            <person name="Wilson R.K."/>
            <person name="Brenner S."/>
            <person name="Warren W.C."/>
        </authorList>
    </citation>
    <scope>NUCLEOTIDE SEQUENCE [LARGE SCALE GENOMIC DNA]</scope>
</reference>
<evidence type="ECO:0000256" key="2">
    <source>
        <dbReference type="ARBA" id="ARBA00022525"/>
    </source>
</evidence>
<keyword evidence="7" id="KW-0176">Collagen</keyword>
<reference evidence="11" key="1">
    <citation type="journal article" date="2006" name="Science">
        <title>Ancient noncoding elements conserved in the human genome.</title>
        <authorList>
            <person name="Venkatesh B."/>
            <person name="Kirkness E.F."/>
            <person name="Loh Y.H."/>
            <person name="Halpern A.L."/>
            <person name="Lee A.P."/>
            <person name="Johnson J."/>
            <person name="Dandona N."/>
            <person name="Viswanathan L.D."/>
            <person name="Tay A."/>
            <person name="Venter J.C."/>
            <person name="Strausberg R.L."/>
            <person name="Brenner S."/>
        </authorList>
    </citation>
    <scope>NUCLEOTIDE SEQUENCE [LARGE SCALE GENOMIC DNA]</scope>
</reference>
<evidence type="ECO:0000256" key="5">
    <source>
        <dbReference type="ARBA" id="ARBA00022737"/>
    </source>
</evidence>
<feature type="domain" description="VWFA" evidence="9">
    <location>
        <begin position="21"/>
        <end position="196"/>
    </location>
</feature>
<dbReference type="InterPro" id="IPR002035">
    <property type="entry name" value="VWF_A"/>
</dbReference>
<reference evidence="10" key="5">
    <citation type="submission" date="2025-09" db="UniProtKB">
        <authorList>
            <consortium name="Ensembl"/>
        </authorList>
    </citation>
    <scope>IDENTIFICATION</scope>
</reference>
<dbReference type="GO" id="GO:0007155">
    <property type="term" value="P:cell adhesion"/>
    <property type="evidence" value="ECO:0007669"/>
    <property type="project" value="UniProtKB-KW"/>
</dbReference>
<dbReference type="Pfam" id="PF00092">
    <property type="entry name" value="VWA"/>
    <property type="match status" value="3"/>
</dbReference>
<name>A0A4W3GBD8_CALMI</name>
<reference evidence="11" key="2">
    <citation type="journal article" date="2007" name="PLoS Biol.">
        <title>Survey sequencing and comparative analysis of the elephant shark (Callorhinchus milii) genome.</title>
        <authorList>
            <person name="Venkatesh B."/>
            <person name="Kirkness E.F."/>
            <person name="Loh Y.H."/>
            <person name="Halpern A.L."/>
            <person name="Lee A.P."/>
            <person name="Johnson J."/>
            <person name="Dandona N."/>
            <person name="Viswanathan L.D."/>
            <person name="Tay A."/>
            <person name="Venter J.C."/>
            <person name="Strausberg R.L."/>
            <person name="Brenner S."/>
        </authorList>
    </citation>
    <scope>NUCLEOTIDE SEQUENCE [LARGE SCALE GENOMIC DNA]</scope>
</reference>
<evidence type="ECO:0000256" key="4">
    <source>
        <dbReference type="ARBA" id="ARBA00022729"/>
    </source>
</evidence>
<proteinExistence type="predicted"/>
<dbReference type="Proteomes" id="UP000314986">
    <property type="component" value="Unassembled WGS sequence"/>
</dbReference>
<dbReference type="FunFam" id="3.40.50.410:FF:000004">
    <property type="entry name" value="collagen alpha-6(VI) chain"/>
    <property type="match status" value="2"/>
</dbReference>
<keyword evidence="2" id="KW-0964">Secreted</keyword>
<dbReference type="GeneTree" id="ENSGT00940000155619"/>
<keyword evidence="3" id="KW-0272">Extracellular matrix</keyword>
<dbReference type="InterPro" id="IPR036465">
    <property type="entry name" value="vWFA_dom_sf"/>
</dbReference>
<keyword evidence="5" id="KW-0677">Repeat</keyword>
<evidence type="ECO:0000313" key="10">
    <source>
        <dbReference type="Ensembl" id="ENSCMIP00000000498.1"/>
    </source>
</evidence>
<keyword evidence="4" id="KW-0732">Signal</keyword>
<sequence length="665" mass="73890">MYLPWIYNVFFLVCQAYSVADIIFLVDGSGSLGETNFQLIREFLSNVISAFDIEMDRVRVGLSLYSTITMPVFYLDTPLNKTDMLQRLKSIPYRKGESLTGAAIDYTTQNSFVSIAGGRADQGVPQIAVVITEGKSQDDVTYPAAALRQAGVTVFAIGTSKSELQSIASHPFENYMTNLPKFELLQKHGTNILKKICFELVKQTSIVTEQIELLHQGEECQFTLQCLLSRYFFLVDGSGSIKPENFRLIKTFMMRVVRGFSVGPDKVRIGVAQYASKPQTEFNITQYTSNSEVELAIQKIGQIRGSTNTGQALSFMKTHFREAERSRGVRVQRFLITVTDGKSQDNVMAPAEQLRQEGIVMYAVGVGKANEPELLVIGDGPEKVFYTHNFDTLTSMGDNLLRDISCSDLNKADIIFLIDGSGSINSEDFMKMKAFMASFVKKVNIGSDKVQIGAIQFSSAPTLVFELNRHSAKPDLQHELDSMQQLGGGTETGQALTFTADYFHGSRGGRPNIAQYLIVITDGEAQDEVLTPAKALRDKGITIFAIGIFNANMTQLLEIGGSPTKVHYIENFDALTEIQKQILWEICSPWEGKLHFSILVLKSRECILNATLYTGNPPEDYVHNQTVFLKSNEAFCQPLSIRQQSPHASSGFLPQVLDLAHLHLK</sequence>
<feature type="domain" description="VWFA" evidence="9">
    <location>
        <begin position="230"/>
        <end position="400"/>
    </location>
</feature>
<dbReference type="FunFam" id="3.40.50.410:FF:000003">
    <property type="entry name" value="Collagen type VI alpha 3 chain"/>
    <property type="match status" value="1"/>
</dbReference>
<protein>
    <submittedName>
        <fullName evidence="10">Collagen type VI alpha 6 chain</fullName>
    </submittedName>
</protein>
<reference evidence="10" key="4">
    <citation type="submission" date="2025-08" db="UniProtKB">
        <authorList>
            <consortium name="Ensembl"/>
        </authorList>
    </citation>
    <scope>IDENTIFICATION</scope>
</reference>
<dbReference type="Ensembl" id="ENSCMIT00000000537.1">
    <property type="protein sequence ID" value="ENSCMIP00000000498.1"/>
    <property type="gene ID" value="ENSCMIG00000000247.1"/>
</dbReference>
<dbReference type="SUPFAM" id="SSF53300">
    <property type="entry name" value="vWA-like"/>
    <property type="match status" value="3"/>
</dbReference>
<accession>A0A4W3GBD8</accession>
<evidence type="ECO:0000256" key="6">
    <source>
        <dbReference type="ARBA" id="ARBA00022889"/>
    </source>
</evidence>
<keyword evidence="11" id="KW-1185">Reference proteome</keyword>
<dbReference type="AlphaFoldDB" id="A0A4W3GBD8"/>
<organism evidence="10 11">
    <name type="scientific">Callorhinchus milii</name>
    <name type="common">Ghost shark</name>
    <dbReference type="NCBI Taxonomy" id="7868"/>
    <lineage>
        <taxon>Eukaryota</taxon>
        <taxon>Metazoa</taxon>
        <taxon>Chordata</taxon>
        <taxon>Craniata</taxon>
        <taxon>Vertebrata</taxon>
        <taxon>Chondrichthyes</taxon>
        <taxon>Holocephali</taxon>
        <taxon>Chimaeriformes</taxon>
        <taxon>Callorhinchidae</taxon>
        <taxon>Callorhinchus</taxon>
    </lineage>
</organism>